<comment type="caution">
    <text evidence="2">The sequence shown here is derived from an EMBL/GenBank/DDBJ whole genome shotgun (WGS) entry which is preliminary data.</text>
</comment>
<dbReference type="EMBL" id="JAHWDQ010000001">
    <property type="protein sequence ID" value="MBW2939684.1"/>
    <property type="molecule type" value="Genomic_DNA"/>
</dbReference>
<feature type="domain" description="DDH" evidence="1">
    <location>
        <begin position="7"/>
        <end position="114"/>
    </location>
</feature>
<dbReference type="Pfam" id="PF01368">
    <property type="entry name" value="DHH"/>
    <property type="match status" value="1"/>
</dbReference>
<reference evidence="2" key="1">
    <citation type="submission" date="2021-07" db="EMBL/GenBank/DDBJ databases">
        <title>Zhongshania sp. CAU 1632 isolated from seawater.</title>
        <authorList>
            <person name="Kim W."/>
        </authorList>
    </citation>
    <scope>NUCLEOTIDE SEQUENCE</scope>
    <source>
        <strain evidence="2">CAU 1632</strain>
    </source>
</reference>
<dbReference type="InterPro" id="IPR001667">
    <property type="entry name" value="DDH_dom"/>
</dbReference>
<keyword evidence="3" id="KW-1185">Reference proteome</keyword>
<evidence type="ECO:0000259" key="1">
    <source>
        <dbReference type="Pfam" id="PF01368"/>
    </source>
</evidence>
<accession>A0ABS6VN21</accession>
<organism evidence="2 3">
    <name type="scientific">Zhongshania aquimaris</name>
    <dbReference type="NCBI Taxonomy" id="2857107"/>
    <lineage>
        <taxon>Bacteria</taxon>
        <taxon>Pseudomonadati</taxon>
        <taxon>Pseudomonadota</taxon>
        <taxon>Gammaproteobacteria</taxon>
        <taxon>Cellvibrionales</taxon>
        <taxon>Spongiibacteraceae</taxon>
        <taxon>Zhongshania</taxon>
    </lineage>
</organism>
<sequence length="323" mass="35221">MAVIDVFNGDADGLCALIQLRNANPQDSVLVTGVKRDINLLDKVTAQAGDIMTVLDVSLDKNRDGLNAALQAGAEVTYVDHHFAGDIPEHANLTVNINPAADVCTSLLVNGMLKGQFAEWAIVGAFGDNLRNSAMAVAKTLELSDEELQQLENLGIYLNYNGYGASIEDLHFPPAELYRRIAPFASPRLFMKEAAETFSKLEEGYNNDMRAAAQLPAVHADEVSAVFILPDERWARRVSGVYSNDLANDFPDRAHAVLTEKNNGNYLVSIRAPLNNKRGADEFCRQFPTGGGRAAAAGINDLPVTSLNTFVEKFQEFYRSLSN</sequence>
<evidence type="ECO:0000313" key="3">
    <source>
        <dbReference type="Proteomes" id="UP001166291"/>
    </source>
</evidence>
<dbReference type="Proteomes" id="UP001166291">
    <property type="component" value="Unassembled WGS sequence"/>
</dbReference>
<proteinExistence type="predicted"/>
<dbReference type="RefSeq" id="WP_219041926.1">
    <property type="nucleotide sequence ID" value="NZ_JAHWDQ010000001.1"/>
</dbReference>
<gene>
    <name evidence="2" type="ORF">KXJ70_02805</name>
</gene>
<evidence type="ECO:0000313" key="2">
    <source>
        <dbReference type="EMBL" id="MBW2939684.1"/>
    </source>
</evidence>
<protein>
    <submittedName>
        <fullName evidence="2">DHH family phosphoesterase</fullName>
    </submittedName>
</protein>
<name>A0ABS6VN21_9GAMM</name>